<gene>
    <name evidence="2" type="ORF">GALMADRAFT_136842</name>
</gene>
<accession>A0A067TDB9</accession>
<dbReference type="HOGENOM" id="CLU_2413419_0_0_1"/>
<dbReference type="AlphaFoldDB" id="A0A067TDB9"/>
<protein>
    <submittedName>
        <fullName evidence="2">Uncharacterized protein</fullName>
    </submittedName>
</protein>
<keyword evidence="1" id="KW-0732">Signal</keyword>
<evidence type="ECO:0000313" key="3">
    <source>
        <dbReference type="Proteomes" id="UP000027222"/>
    </source>
</evidence>
<dbReference type="Proteomes" id="UP000027222">
    <property type="component" value="Unassembled WGS sequence"/>
</dbReference>
<proteinExistence type="predicted"/>
<dbReference type="EMBL" id="KL142372">
    <property type="protein sequence ID" value="KDR80347.1"/>
    <property type="molecule type" value="Genomic_DNA"/>
</dbReference>
<feature type="chain" id="PRO_5001649043" evidence="1">
    <location>
        <begin position="20"/>
        <end position="92"/>
    </location>
</feature>
<name>A0A067TDB9_GALM3</name>
<evidence type="ECO:0000313" key="2">
    <source>
        <dbReference type="EMBL" id="KDR80347.1"/>
    </source>
</evidence>
<organism evidence="2 3">
    <name type="scientific">Galerina marginata (strain CBS 339.88)</name>
    <dbReference type="NCBI Taxonomy" id="685588"/>
    <lineage>
        <taxon>Eukaryota</taxon>
        <taxon>Fungi</taxon>
        <taxon>Dikarya</taxon>
        <taxon>Basidiomycota</taxon>
        <taxon>Agaricomycotina</taxon>
        <taxon>Agaricomycetes</taxon>
        <taxon>Agaricomycetidae</taxon>
        <taxon>Agaricales</taxon>
        <taxon>Agaricineae</taxon>
        <taxon>Strophariaceae</taxon>
        <taxon>Galerina</taxon>
    </lineage>
</organism>
<reference evidence="3" key="1">
    <citation type="journal article" date="2014" name="Proc. Natl. Acad. Sci. U.S.A.">
        <title>Extensive sampling of basidiomycete genomes demonstrates inadequacy of the white-rot/brown-rot paradigm for wood decay fungi.</title>
        <authorList>
            <person name="Riley R."/>
            <person name="Salamov A.A."/>
            <person name="Brown D.W."/>
            <person name="Nagy L.G."/>
            <person name="Floudas D."/>
            <person name="Held B.W."/>
            <person name="Levasseur A."/>
            <person name="Lombard V."/>
            <person name="Morin E."/>
            <person name="Otillar R."/>
            <person name="Lindquist E.A."/>
            <person name="Sun H."/>
            <person name="LaButti K.M."/>
            <person name="Schmutz J."/>
            <person name="Jabbour D."/>
            <person name="Luo H."/>
            <person name="Baker S.E."/>
            <person name="Pisabarro A.G."/>
            <person name="Walton J.D."/>
            <person name="Blanchette R.A."/>
            <person name="Henrissat B."/>
            <person name="Martin F."/>
            <person name="Cullen D."/>
            <person name="Hibbett D.S."/>
            <person name="Grigoriev I.V."/>
        </authorList>
    </citation>
    <scope>NUCLEOTIDE SEQUENCE [LARGE SCALE GENOMIC DNA]</scope>
    <source>
        <strain evidence="3">CBS 339.88</strain>
    </source>
</reference>
<keyword evidence="3" id="KW-1185">Reference proteome</keyword>
<sequence length="92" mass="9235">MVNIVFTILAFAIFQSVLSNPLPQIPTELNSPLPGLDGLQDAPGLSTVNDLAGGIVKRGLESIPLPGLGMLGGIAGATATNGNTNDLLGGII</sequence>
<feature type="signal peptide" evidence="1">
    <location>
        <begin position="1"/>
        <end position="19"/>
    </location>
</feature>
<evidence type="ECO:0000256" key="1">
    <source>
        <dbReference type="SAM" id="SignalP"/>
    </source>
</evidence>